<gene>
    <name evidence="2" type="ORF">Q9L58_002637</name>
</gene>
<dbReference type="SUPFAM" id="SSF56112">
    <property type="entry name" value="Protein kinase-like (PK-like)"/>
    <property type="match status" value="1"/>
</dbReference>
<dbReference type="Proteomes" id="UP001447188">
    <property type="component" value="Unassembled WGS sequence"/>
</dbReference>
<dbReference type="EMBL" id="JBBBZM010000023">
    <property type="protein sequence ID" value="KAL0638332.1"/>
    <property type="molecule type" value="Genomic_DNA"/>
</dbReference>
<evidence type="ECO:0000313" key="2">
    <source>
        <dbReference type="EMBL" id="KAL0638332.1"/>
    </source>
</evidence>
<name>A0ABR3GR00_9PEZI</name>
<evidence type="ECO:0000313" key="3">
    <source>
        <dbReference type="Proteomes" id="UP001447188"/>
    </source>
</evidence>
<feature type="domain" description="Aminoglycoside phosphotransferase" evidence="1">
    <location>
        <begin position="88"/>
        <end position="278"/>
    </location>
</feature>
<accession>A0ABR3GR00</accession>
<dbReference type="InterPro" id="IPR011009">
    <property type="entry name" value="Kinase-like_dom_sf"/>
</dbReference>
<comment type="caution">
    <text evidence="2">The sequence shown here is derived from an EMBL/GenBank/DDBJ whole genome shotgun (WGS) entry which is preliminary data.</text>
</comment>
<dbReference type="PANTHER" id="PTHR21310">
    <property type="entry name" value="AMINOGLYCOSIDE PHOSPHOTRANSFERASE-RELATED-RELATED"/>
    <property type="match status" value="1"/>
</dbReference>
<dbReference type="Gene3D" id="3.90.1200.10">
    <property type="match status" value="1"/>
</dbReference>
<proteinExistence type="predicted"/>
<dbReference type="PANTHER" id="PTHR21310:SF54">
    <property type="entry name" value="AMINOGLYCOSIDE PHOSPHOTRANSFERASE DOMAIN-CONTAINING PROTEIN"/>
    <property type="match status" value="1"/>
</dbReference>
<dbReference type="InterPro" id="IPR051678">
    <property type="entry name" value="AGP_Transferase"/>
</dbReference>
<keyword evidence="3" id="KW-1185">Reference proteome</keyword>
<evidence type="ECO:0000259" key="1">
    <source>
        <dbReference type="Pfam" id="PF01636"/>
    </source>
</evidence>
<protein>
    <recommendedName>
        <fullName evidence="1">Aminoglycoside phosphotransferase domain-containing protein</fullName>
    </recommendedName>
</protein>
<dbReference type="Pfam" id="PF01636">
    <property type="entry name" value="APH"/>
    <property type="match status" value="1"/>
</dbReference>
<sequence>MTPGRIRLPASIAPSEESIVFKDSSFFTQQDATCSLPSPAEVRAAAKLTTDLHNPRRPRPVWFPTLNLVVKYGCEITIAEGQCLWAIRRLLPDVLPVPEVYGWCRDGDEVFIYMQMIRGPTLAARWGSLKTEEKIDICEQLRRMVGTLAQLEQDPEDQFVGHISRQPLLDTIFRNMSPAGPFPSIGSFHDWFVRSGRAPGDPPRPPHPMRSLLPDDASITFTHGDLHRSNIIVSPEGEGAPRVLAIIDWHQSGWFPAYWESCKARWTVRIGDEWVTEYLPRILKPCMQYDYWDFFVLKIGV</sequence>
<reference evidence="2 3" key="1">
    <citation type="submission" date="2024-02" db="EMBL/GenBank/DDBJ databases">
        <title>Discinaceae phylogenomics.</title>
        <authorList>
            <person name="Dirks A.C."/>
            <person name="James T.Y."/>
        </authorList>
    </citation>
    <scope>NUCLEOTIDE SEQUENCE [LARGE SCALE GENOMIC DNA]</scope>
    <source>
        <strain evidence="2 3">ACD0624</strain>
    </source>
</reference>
<dbReference type="InterPro" id="IPR002575">
    <property type="entry name" value="Aminoglycoside_PTrfase"/>
</dbReference>
<organism evidence="2 3">
    <name type="scientific">Discina gigas</name>
    <dbReference type="NCBI Taxonomy" id="1032678"/>
    <lineage>
        <taxon>Eukaryota</taxon>
        <taxon>Fungi</taxon>
        <taxon>Dikarya</taxon>
        <taxon>Ascomycota</taxon>
        <taxon>Pezizomycotina</taxon>
        <taxon>Pezizomycetes</taxon>
        <taxon>Pezizales</taxon>
        <taxon>Discinaceae</taxon>
        <taxon>Discina</taxon>
    </lineage>
</organism>